<dbReference type="Pfam" id="PF04966">
    <property type="entry name" value="OprB"/>
    <property type="match status" value="1"/>
</dbReference>
<comment type="similarity">
    <text evidence="1 2">Belongs to the OprB family.</text>
</comment>
<protein>
    <submittedName>
        <fullName evidence="3">Carbohydrate porin</fullName>
    </submittedName>
</protein>
<dbReference type="Gene3D" id="2.40.160.180">
    <property type="entry name" value="Carbohydrate-selective porin OprB"/>
    <property type="match status" value="1"/>
</dbReference>
<evidence type="ECO:0000313" key="3">
    <source>
        <dbReference type="EMBL" id="WWY22942.1"/>
    </source>
</evidence>
<accession>A0ABZ2JI71</accession>
<dbReference type="EMBL" id="CP146691">
    <property type="protein sequence ID" value="WWY22942.1"/>
    <property type="molecule type" value="Genomic_DNA"/>
</dbReference>
<evidence type="ECO:0000313" key="4">
    <source>
        <dbReference type="Proteomes" id="UP001375228"/>
    </source>
</evidence>
<dbReference type="InterPro" id="IPR052932">
    <property type="entry name" value="OprB_Porin"/>
</dbReference>
<sequence length="433" mass="47633">MNKYKSFAGTPVRELSFKAVLTITAITGVLLSSVALGDDSAFKLHYVVTNQSLKNLDTGPRPHSFANAGAIFAGADLDLGKLLDNNLGTFHFEYTFFPWMRNEGVPTADKWQGAVGSALAGSVMHNDIDAGYLSLFAYSQNFLDDRLQITAGRTNAKRYFYVSNCGTIVACNDPLIEYTTGILPYPYGSWGGYAKYTVNDNMYVHGGVFESNPEDYLKKTKGVHWDPGNASGATSLAGVGLEQTIAQNPYPYRYELNAFHNSAEQIDISDGSKHRGSSGAIFRFSQTVARDDLSDPKSLGQAWQVFGAWSYNADNSQPFEHFLEAGVTRVGPFGRPQDSVSLKASYLRLSDKQVDFQNQQRFAATGRDQHMSKGESRVELNMHWQATKYLSFEPSVQYTFNPSNFYNPSAEVSGNGTVLGLQVVYDLGSQIGL</sequence>
<proteinExistence type="inferred from homology"/>
<name>A0ABZ2JI71_9PSED</name>
<keyword evidence="4" id="KW-1185">Reference proteome</keyword>
<dbReference type="PANTHER" id="PTHR37944:SF1">
    <property type="entry name" value="PORIN B"/>
    <property type="match status" value="1"/>
</dbReference>
<gene>
    <name evidence="3" type="ORF">V9385_10205</name>
</gene>
<organism evidence="3 4">
    <name type="scientific">Pseudomonas juntendi</name>
    <dbReference type="NCBI Taxonomy" id="2666183"/>
    <lineage>
        <taxon>Bacteria</taxon>
        <taxon>Pseudomonadati</taxon>
        <taxon>Pseudomonadota</taxon>
        <taxon>Gammaproteobacteria</taxon>
        <taxon>Pseudomonadales</taxon>
        <taxon>Pseudomonadaceae</taxon>
        <taxon>Pseudomonas</taxon>
    </lineage>
</organism>
<evidence type="ECO:0000256" key="2">
    <source>
        <dbReference type="RuleBase" id="RU363072"/>
    </source>
</evidence>
<reference evidence="3 4" key="1">
    <citation type="submission" date="2024-03" db="EMBL/GenBank/DDBJ databases">
        <title>Pseudomonas juntendi.</title>
        <authorList>
            <person name="Liu Y."/>
        </authorList>
    </citation>
    <scope>NUCLEOTIDE SEQUENCE [LARGE SCALE GENOMIC DNA]</scope>
    <source>
        <strain evidence="3 4">L4046hy</strain>
    </source>
</reference>
<evidence type="ECO:0000256" key="1">
    <source>
        <dbReference type="ARBA" id="ARBA00008769"/>
    </source>
</evidence>
<dbReference type="Proteomes" id="UP001375228">
    <property type="component" value="Chromosome"/>
</dbReference>
<dbReference type="InterPro" id="IPR007049">
    <property type="entry name" value="Carb-sel_porin_OprB"/>
</dbReference>
<dbReference type="PANTHER" id="PTHR37944">
    <property type="entry name" value="PORIN B"/>
    <property type="match status" value="1"/>
</dbReference>
<dbReference type="InterPro" id="IPR038673">
    <property type="entry name" value="OprB_sf"/>
</dbReference>
<dbReference type="RefSeq" id="WP_144188031.1">
    <property type="nucleotide sequence ID" value="NZ_CP146690.1"/>
</dbReference>